<evidence type="ECO:0000256" key="2">
    <source>
        <dbReference type="ARBA" id="ARBA00022679"/>
    </source>
</evidence>
<keyword evidence="3 5" id="KW-0949">S-adenosyl-L-methionine</keyword>
<dbReference type="GO" id="GO:0032259">
    <property type="term" value="P:methylation"/>
    <property type="evidence" value="ECO:0007669"/>
    <property type="project" value="UniProtKB-KW"/>
</dbReference>
<dbReference type="EC" id="2.1.1.37" evidence="7"/>
<comment type="caution">
    <text evidence="8">The sequence shown here is derived from an EMBL/GenBank/DDBJ whole genome shotgun (WGS) entry which is preliminary data.</text>
</comment>
<proteinExistence type="inferred from homology"/>
<dbReference type="PANTHER" id="PTHR10629:SF52">
    <property type="entry name" value="DNA (CYTOSINE-5)-METHYLTRANSFERASE 1"/>
    <property type="match status" value="1"/>
</dbReference>
<evidence type="ECO:0000256" key="7">
    <source>
        <dbReference type="RuleBase" id="RU000417"/>
    </source>
</evidence>
<comment type="similarity">
    <text evidence="5 6">Belongs to the class I-like SAM-binding methyltransferase superfamily. C5-methyltransferase family.</text>
</comment>
<feature type="active site" evidence="5">
    <location>
        <position position="86"/>
    </location>
</feature>
<evidence type="ECO:0000256" key="4">
    <source>
        <dbReference type="ARBA" id="ARBA00022747"/>
    </source>
</evidence>
<dbReference type="EMBL" id="JBHTHQ010000025">
    <property type="protein sequence ID" value="MFD0705631.1"/>
    <property type="molecule type" value="Genomic_DNA"/>
</dbReference>
<dbReference type="SUPFAM" id="SSF53335">
    <property type="entry name" value="S-adenosyl-L-methionine-dependent methyltransferases"/>
    <property type="match status" value="1"/>
</dbReference>
<organism evidence="8 9">
    <name type="scientific">Alloscardovia venturai</name>
    <dbReference type="NCBI Taxonomy" id="1769421"/>
    <lineage>
        <taxon>Bacteria</taxon>
        <taxon>Bacillati</taxon>
        <taxon>Actinomycetota</taxon>
        <taxon>Actinomycetes</taxon>
        <taxon>Bifidobacteriales</taxon>
        <taxon>Bifidobacteriaceae</taxon>
        <taxon>Alloscardovia</taxon>
    </lineage>
</organism>
<evidence type="ECO:0000256" key="1">
    <source>
        <dbReference type="ARBA" id="ARBA00022603"/>
    </source>
</evidence>
<evidence type="ECO:0000256" key="6">
    <source>
        <dbReference type="RuleBase" id="RU000416"/>
    </source>
</evidence>
<reference evidence="9" key="1">
    <citation type="journal article" date="2019" name="Int. J. Syst. Evol. Microbiol.">
        <title>The Global Catalogue of Microorganisms (GCM) 10K type strain sequencing project: providing services to taxonomists for standard genome sequencing and annotation.</title>
        <authorList>
            <consortium name="The Broad Institute Genomics Platform"/>
            <consortium name="The Broad Institute Genome Sequencing Center for Infectious Disease"/>
            <person name="Wu L."/>
            <person name="Ma J."/>
        </authorList>
    </citation>
    <scope>NUCLEOTIDE SEQUENCE [LARGE SCALE GENOMIC DNA]</scope>
    <source>
        <strain evidence="9">CCM 8604</strain>
    </source>
</reference>
<gene>
    <name evidence="8" type="ORF">ACFQY8_07735</name>
</gene>
<dbReference type="Gene3D" id="3.90.120.10">
    <property type="entry name" value="DNA Methylase, subunit A, domain 2"/>
    <property type="match status" value="1"/>
</dbReference>
<dbReference type="Pfam" id="PF00145">
    <property type="entry name" value="DNA_methylase"/>
    <property type="match status" value="1"/>
</dbReference>
<dbReference type="PRINTS" id="PR00105">
    <property type="entry name" value="C5METTRFRASE"/>
</dbReference>
<evidence type="ECO:0000313" key="9">
    <source>
        <dbReference type="Proteomes" id="UP001597036"/>
    </source>
</evidence>
<keyword evidence="2 5" id="KW-0808">Transferase</keyword>
<dbReference type="Gene3D" id="3.40.50.150">
    <property type="entry name" value="Vaccinia Virus protein VP39"/>
    <property type="match status" value="1"/>
</dbReference>
<dbReference type="PROSITE" id="PS51679">
    <property type="entry name" value="SAM_MT_C5"/>
    <property type="match status" value="1"/>
</dbReference>
<dbReference type="PANTHER" id="PTHR10629">
    <property type="entry name" value="CYTOSINE-SPECIFIC METHYLTRANSFERASE"/>
    <property type="match status" value="1"/>
</dbReference>
<dbReference type="NCBIfam" id="TIGR00675">
    <property type="entry name" value="dcm"/>
    <property type="match status" value="1"/>
</dbReference>
<keyword evidence="1 5" id="KW-0489">Methyltransferase</keyword>
<dbReference type="InterPro" id="IPR018117">
    <property type="entry name" value="C5_DNA_meth_AS"/>
</dbReference>
<keyword evidence="4" id="KW-0680">Restriction system</keyword>
<dbReference type="InterPro" id="IPR050390">
    <property type="entry name" value="C5-Methyltransferase"/>
</dbReference>
<dbReference type="InterPro" id="IPR029063">
    <property type="entry name" value="SAM-dependent_MTases_sf"/>
</dbReference>
<name>A0ABW2Y772_9BIFI</name>
<dbReference type="GO" id="GO:0003886">
    <property type="term" value="F:DNA (cytosine-5-)-methyltransferase activity"/>
    <property type="evidence" value="ECO:0007669"/>
    <property type="project" value="UniProtKB-EC"/>
</dbReference>
<sequence>MGKLVRVVVMYRAVSLFSGAGGLDIGFESHGFSVVYAVEQNIDSAMTWKVNRPSNAKAMHVSDINDCLDEIAQLSDIDIVFGGPPCQGFSIAGKMRPDDPRNKLIHTFLEVVELTRPKVFVMENVRALASSPRWKKVREDILHTCELLQYGCSLEVYNAKDYGVSENRERMLLVGVREDTGLKANIFHEAMLKQKRMAAPVREVIKRVGKYGSSSNPVTGSARITLAKKPVIRATAYSGMLVNGSGRPINLDTISPTLTASMGGNKTPIIDQRSLEDKTIPNWFVHAHDIWQKNESFNGLTVPKYVRRLTVTEAAAIQGFPKEYIFHGSVCSQYRQIGNAVPCGLSSVAAQAVVDSFFDLDK</sequence>
<keyword evidence="9" id="KW-1185">Reference proteome</keyword>
<dbReference type="InterPro" id="IPR001525">
    <property type="entry name" value="C5_MeTfrase"/>
</dbReference>
<protein>
    <recommendedName>
        <fullName evidence="7">Cytosine-specific methyltransferase</fullName>
        <ecNumber evidence="7">2.1.1.37</ecNumber>
    </recommendedName>
</protein>
<accession>A0ABW2Y772</accession>
<evidence type="ECO:0000256" key="3">
    <source>
        <dbReference type="ARBA" id="ARBA00022691"/>
    </source>
</evidence>
<evidence type="ECO:0000313" key="8">
    <source>
        <dbReference type="EMBL" id="MFD0705631.1"/>
    </source>
</evidence>
<dbReference type="PROSITE" id="PS00094">
    <property type="entry name" value="C5_MTASE_1"/>
    <property type="match status" value="1"/>
</dbReference>
<dbReference type="Proteomes" id="UP001597036">
    <property type="component" value="Unassembled WGS sequence"/>
</dbReference>
<evidence type="ECO:0000256" key="5">
    <source>
        <dbReference type="PROSITE-ProRule" id="PRU01016"/>
    </source>
</evidence>
<comment type="catalytic activity">
    <reaction evidence="7">
        <text>a 2'-deoxycytidine in DNA + S-adenosyl-L-methionine = a 5-methyl-2'-deoxycytidine in DNA + S-adenosyl-L-homocysteine + H(+)</text>
        <dbReference type="Rhea" id="RHEA:13681"/>
        <dbReference type="Rhea" id="RHEA-COMP:11369"/>
        <dbReference type="Rhea" id="RHEA-COMP:11370"/>
        <dbReference type="ChEBI" id="CHEBI:15378"/>
        <dbReference type="ChEBI" id="CHEBI:57856"/>
        <dbReference type="ChEBI" id="CHEBI:59789"/>
        <dbReference type="ChEBI" id="CHEBI:85452"/>
        <dbReference type="ChEBI" id="CHEBI:85454"/>
        <dbReference type="EC" id="2.1.1.37"/>
    </reaction>
</comment>